<evidence type="ECO:0000313" key="1">
    <source>
        <dbReference type="EMBL" id="KAJ9096225.1"/>
    </source>
</evidence>
<dbReference type="EMBL" id="JASBWS010000115">
    <property type="protein sequence ID" value="KAJ9096225.1"/>
    <property type="molecule type" value="Genomic_DNA"/>
</dbReference>
<organism evidence="1 2">
    <name type="scientific">Naganishia adeliensis</name>
    <dbReference type="NCBI Taxonomy" id="92952"/>
    <lineage>
        <taxon>Eukaryota</taxon>
        <taxon>Fungi</taxon>
        <taxon>Dikarya</taxon>
        <taxon>Basidiomycota</taxon>
        <taxon>Agaricomycotina</taxon>
        <taxon>Tremellomycetes</taxon>
        <taxon>Filobasidiales</taxon>
        <taxon>Filobasidiaceae</taxon>
        <taxon>Naganishia</taxon>
    </lineage>
</organism>
<keyword evidence="2" id="KW-1185">Reference proteome</keyword>
<dbReference type="Proteomes" id="UP001230649">
    <property type="component" value="Unassembled WGS sequence"/>
</dbReference>
<reference evidence="1" key="1">
    <citation type="submission" date="2023-04" db="EMBL/GenBank/DDBJ databases">
        <title>Draft Genome sequencing of Naganishia species isolated from polar environments using Oxford Nanopore Technology.</title>
        <authorList>
            <person name="Leo P."/>
            <person name="Venkateswaran K."/>
        </authorList>
    </citation>
    <scope>NUCLEOTIDE SEQUENCE</scope>
    <source>
        <strain evidence="1">MNA-CCFEE 5262</strain>
    </source>
</reference>
<protein>
    <submittedName>
        <fullName evidence="1">Uncharacterized protein</fullName>
    </submittedName>
</protein>
<proteinExistence type="predicted"/>
<comment type="caution">
    <text evidence="1">The sequence shown here is derived from an EMBL/GenBank/DDBJ whole genome shotgun (WGS) entry which is preliminary data.</text>
</comment>
<gene>
    <name evidence="1" type="ORF">QFC20_006469</name>
</gene>
<evidence type="ECO:0000313" key="2">
    <source>
        <dbReference type="Proteomes" id="UP001230649"/>
    </source>
</evidence>
<accession>A0ACC2VBD1</accession>
<sequence>MILALRPALRTSVASSVRCVPALSGPRSQDGFPSSLAFAFDIDGVLKQGPNVLPQAKRALDILAGNNKWKTPIPYVLITNGGGVPDEERRQRLSSELGHELTANQLVQSHTPIKKIAVQYADKDVLVIGGRRDACRRVAQSYGIKNAWIAQDVVAWKKSIWPKTDLQQSDYEFIIENDFSKTKISAILVAHDSHDWGRDITLICELLGSQDGVFGTRRRGKEEMDSMAKGRDTVGRPEGENPMPLIFSNPDLEWQSDYPLPRFGQGAFRIATQQIYKNLVQATTGLDLQYIQYGKPHAVTYDWAQEMILKHLHDIGRGGDMSGSVKPSVYMIGDNPESGANRHGWNSVLLRTGVYRTGEPKHKPTAIVDDVELAVKFAIDNETKRIK</sequence>
<name>A0ACC2VBD1_9TREE</name>